<proteinExistence type="predicted"/>
<organism evidence="2 3">
    <name type="scientific">Neisseria zalophi</name>
    <dbReference type="NCBI Taxonomy" id="640030"/>
    <lineage>
        <taxon>Bacteria</taxon>
        <taxon>Pseudomonadati</taxon>
        <taxon>Pseudomonadota</taxon>
        <taxon>Betaproteobacteria</taxon>
        <taxon>Neisseriales</taxon>
        <taxon>Neisseriaceae</taxon>
        <taxon>Neisseria</taxon>
    </lineage>
</organism>
<feature type="chain" id="PRO_5023844015" evidence="1">
    <location>
        <begin position="26"/>
        <end position="61"/>
    </location>
</feature>
<feature type="signal peptide" evidence="1">
    <location>
        <begin position="1"/>
        <end position="25"/>
    </location>
</feature>
<dbReference type="KEGG" id="nzl:D0T92_05255"/>
<keyword evidence="1" id="KW-0732">Signal</keyword>
<protein>
    <submittedName>
        <fullName evidence="2">Uncharacterized protein</fullName>
    </submittedName>
</protein>
<gene>
    <name evidence="2" type="ORF">D0T92_05255</name>
</gene>
<evidence type="ECO:0000313" key="2">
    <source>
        <dbReference type="EMBL" id="QEY25997.1"/>
    </source>
</evidence>
<name>A0A5J6PYR7_9NEIS</name>
<evidence type="ECO:0000313" key="3">
    <source>
        <dbReference type="Proteomes" id="UP000325713"/>
    </source>
</evidence>
<sequence>MKKNSLLIAAIILSACTPNTSSTQADNASEATYTNSSQAVLDKYKQHYQVSASIKTITESS</sequence>
<dbReference type="RefSeq" id="WP_151050876.1">
    <property type="nucleotide sequence ID" value="NZ_CP031700.1"/>
</dbReference>
<reference evidence="2 3" key="1">
    <citation type="submission" date="2018-08" db="EMBL/GenBank/DDBJ databases">
        <title>Neisseria zalophi ATCC BAA-2455 complete genome.</title>
        <authorList>
            <person name="Veseli I.A."/>
            <person name="Buttler R."/>
            <person name="Mascarenhas dos Santos A.C."/>
            <person name="Pombert J.-F."/>
        </authorList>
    </citation>
    <scope>NUCLEOTIDE SEQUENCE [LARGE SCALE GENOMIC DNA]</scope>
    <source>
        <strain evidence="2 3">ATCC BAA-2455</strain>
    </source>
</reference>
<dbReference type="EMBL" id="CP031700">
    <property type="protein sequence ID" value="QEY25997.1"/>
    <property type="molecule type" value="Genomic_DNA"/>
</dbReference>
<dbReference type="PROSITE" id="PS51257">
    <property type="entry name" value="PROKAR_LIPOPROTEIN"/>
    <property type="match status" value="1"/>
</dbReference>
<dbReference type="AlphaFoldDB" id="A0A5J6PYR7"/>
<keyword evidence="3" id="KW-1185">Reference proteome</keyword>
<accession>A0A5J6PYR7</accession>
<evidence type="ECO:0000256" key="1">
    <source>
        <dbReference type="SAM" id="SignalP"/>
    </source>
</evidence>
<dbReference type="Proteomes" id="UP000325713">
    <property type="component" value="Chromosome"/>
</dbReference>